<accession>A0AAD4N1C9</accession>
<proteinExistence type="predicted"/>
<dbReference type="EMBL" id="JAKKPZ010000013">
    <property type="protein sequence ID" value="KAI1714477.1"/>
    <property type="molecule type" value="Genomic_DNA"/>
</dbReference>
<dbReference type="Proteomes" id="UP001201812">
    <property type="component" value="Unassembled WGS sequence"/>
</dbReference>
<dbReference type="AlphaFoldDB" id="A0AAD4N1C9"/>
<keyword evidence="2" id="KW-1185">Reference proteome</keyword>
<organism evidence="1 2">
    <name type="scientific">Ditylenchus destructor</name>
    <dbReference type="NCBI Taxonomy" id="166010"/>
    <lineage>
        <taxon>Eukaryota</taxon>
        <taxon>Metazoa</taxon>
        <taxon>Ecdysozoa</taxon>
        <taxon>Nematoda</taxon>
        <taxon>Chromadorea</taxon>
        <taxon>Rhabditida</taxon>
        <taxon>Tylenchina</taxon>
        <taxon>Tylenchomorpha</taxon>
        <taxon>Sphaerularioidea</taxon>
        <taxon>Anguinidae</taxon>
        <taxon>Anguininae</taxon>
        <taxon>Ditylenchus</taxon>
    </lineage>
</organism>
<evidence type="ECO:0000313" key="2">
    <source>
        <dbReference type="Proteomes" id="UP001201812"/>
    </source>
</evidence>
<gene>
    <name evidence="1" type="ORF">DdX_08572</name>
</gene>
<reference evidence="1" key="1">
    <citation type="submission" date="2022-01" db="EMBL/GenBank/DDBJ databases">
        <title>Genome Sequence Resource for Two Populations of Ditylenchus destructor, the Migratory Endoparasitic Phytonematode.</title>
        <authorList>
            <person name="Zhang H."/>
            <person name="Lin R."/>
            <person name="Xie B."/>
        </authorList>
    </citation>
    <scope>NUCLEOTIDE SEQUENCE</scope>
    <source>
        <strain evidence="1">BazhouSP</strain>
    </source>
</reference>
<sequence length="166" mass="18377">MVPTTILSHFVPFNSTSINDQAEPMSRYVPNTSDLGTMLPVVPIIKPVGKGLATVQEVRVDGDTKPIHEEHDLHTVRTNIGIDTIKGHSSRNFTGVTPRNLSGVFVQGGLVHPLTRIELPTLKSNKTMTSTYNPIEIVSVYNFSGKINQTVHYLLFVMFTIICVNY</sequence>
<evidence type="ECO:0000313" key="1">
    <source>
        <dbReference type="EMBL" id="KAI1714477.1"/>
    </source>
</evidence>
<protein>
    <submittedName>
        <fullName evidence="1">Uncharacterized protein</fullName>
    </submittedName>
</protein>
<comment type="caution">
    <text evidence="1">The sequence shown here is derived from an EMBL/GenBank/DDBJ whole genome shotgun (WGS) entry which is preliminary data.</text>
</comment>
<name>A0AAD4N1C9_9BILA</name>